<dbReference type="Gene3D" id="3.90.226.10">
    <property type="entry name" value="2-enoyl-CoA Hydratase, Chain A, domain 1"/>
    <property type="match status" value="1"/>
</dbReference>
<gene>
    <name evidence="10" type="ORF">A2074_01205</name>
</gene>
<dbReference type="Proteomes" id="UP000178086">
    <property type="component" value="Unassembled WGS sequence"/>
</dbReference>
<dbReference type="InterPro" id="IPR056739">
    <property type="entry name" value="NfeD_membrane"/>
</dbReference>
<feature type="domain" description="NfeD integral membrane" evidence="8">
    <location>
        <begin position="234"/>
        <end position="351"/>
    </location>
</feature>
<evidence type="ECO:0000256" key="3">
    <source>
        <dbReference type="ARBA" id="ARBA00022989"/>
    </source>
</evidence>
<comment type="caution">
    <text evidence="10">The sequence shown here is derived from an EMBL/GenBank/DDBJ whole genome shotgun (WGS) entry which is preliminary data.</text>
</comment>
<dbReference type="SUPFAM" id="SSF141322">
    <property type="entry name" value="NfeD domain-like"/>
    <property type="match status" value="1"/>
</dbReference>
<protein>
    <submittedName>
        <fullName evidence="10">Uncharacterized protein</fullName>
    </submittedName>
</protein>
<dbReference type="Pfam" id="PF01957">
    <property type="entry name" value="NfeD"/>
    <property type="match status" value="1"/>
</dbReference>
<dbReference type="Pfam" id="PF25145">
    <property type="entry name" value="NfeD1b_N"/>
    <property type="match status" value="1"/>
</dbReference>
<feature type="transmembrane region" description="Helical" evidence="5">
    <location>
        <begin position="255"/>
        <end position="273"/>
    </location>
</feature>
<proteinExistence type="predicted"/>
<dbReference type="AlphaFoldDB" id="A0A1F2UNK5"/>
<feature type="chain" id="PRO_5009483168" evidence="6">
    <location>
        <begin position="19"/>
        <end position="432"/>
    </location>
</feature>
<feature type="domain" description="NfeD1b N-terminal" evidence="9">
    <location>
        <begin position="27"/>
        <end position="171"/>
    </location>
</feature>
<dbReference type="EMBL" id="MELI01000090">
    <property type="protein sequence ID" value="OFW32646.1"/>
    <property type="molecule type" value="Genomic_DNA"/>
</dbReference>
<dbReference type="PANTHER" id="PTHR33507">
    <property type="entry name" value="INNER MEMBRANE PROTEIN YBBJ"/>
    <property type="match status" value="1"/>
</dbReference>
<feature type="transmembrane region" description="Helical" evidence="5">
    <location>
        <begin position="230"/>
        <end position="248"/>
    </location>
</feature>
<dbReference type="FunFam" id="3.90.226.10:FF:000089">
    <property type="entry name" value="Membrane-bound serine protease"/>
    <property type="match status" value="1"/>
</dbReference>
<accession>A0A1F2UNK5</accession>
<keyword evidence="4 5" id="KW-0472">Membrane</keyword>
<evidence type="ECO:0000256" key="2">
    <source>
        <dbReference type="ARBA" id="ARBA00022692"/>
    </source>
</evidence>
<dbReference type="InterPro" id="IPR056738">
    <property type="entry name" value="NfeD1b_N"/>
</dbReference>
<keyword evidence="3 5" id="KW-1133">Transmembrane helix</keyword>
<dbReference type="InterPro" id="IPR012340">
    <property type="entry name" value="NA-bd_OB-fold"/>
</dbReference>
<evidence type="ECO:0000256" key="1">
    <source>
        <dbReference type="ARBA" id="ARBA00004141"/>
    </source>
</evidence>
<reference evidence="10 11" key="1">
    <citation type="journal article" date="2016" name="Nat. Commun.">
        <title>Thousands of microbial genomes shed light on interconnected biogeochemical processes in an aquifer system.</title>
        <authorList>
            <person name="Anantharaman K."/>
            <person name="Brown C.T."/>
            <person name="Hug L.A."/>
            <person name="Sharon I."/>
            <person name="Castelle C.J."/>
            <person name="Probst A.J."/>
            <person name="Thomas B.C."/>
            <person name="Singh A."/>
            <person name="Wilkins M.J."/>
            <person name="Karaoz U."/>
            <person name="Brodie E.L."/>
            <person name="Williams K.H."/>
            <person name="Hubbard S.S."/>
            <person name="Banfield J.F."/>
        </authorList>
    </citation>
    <scope>NUCLEOTIDE SEQUENCE [LARGE SCALE GENOMIC DNA]</scope>
</reference>
<dbReference type="PANTHER" id="PTHR33507:SF4">
    <property type="entry name" value="NODULATION COMPETITIVENESS PROTEIN NFED"/>
    <property type="match status" value="1"/>
</dbReference>
<comment type="subcellular location">
    <subcellularLocation>
        <location evidence="1">Membrane</location>
        <topology evidence="1">Multi-pass membrane protein</topology>
    </subcellularLocation>
</comment>
<evidence type="ECO:0000313" key="11">
    <source>
        <dbReference type="Proteomes" id="UP000178086"/>
    </source>
</evidence>
<feature type="domain" description="NfeD-like C-terminal" evidence="7">
    <location>
        <begin position="366"/>
        <end position="422"/>
    </location>
</feature>
<dbReference type="InterPro" id="IPR052165">
    <property type="entry name" value="Membrane_assoc_protease"/>
</dbReference>
<evidence type="ECO:0000259" key="8">
    <source>
        <dbReference type="Pfam" id="PF24961"/>
    </source>
</evidence>
<evidence type="ECO:0000259" key="9">
    <source>
        <dbReference type="Pfam" id="PF25145"/>
    </source>
</evidence>
<dbReference type="GO" id="GO:0016020">
    <property type="term" value="C:membrane"/>
    <property type="evidence" value="ECO:0007669"/>
    <property type="project" value="UniProtKB-SubCell"/>
</dbReference>
<feature type="transmembrane region" description="Helical" evidence="5">
    <location>
        <begin position="279"/>
        <end position="296"/>
    </location>
</feature>
<feature type="transmembrane region" description="Helical" evidence="5">
    <location>
        <begin position="334"/>
        <end position="355"/>
    </location>
</feature>
<dbReference type="Gene3D" id="2.40.50.140">
    <property type="entry name" value="Nucleic acid-binding proteins"/>
    <property type="match status" value="1"/>
</dbReference>
<evidence type="ECO:0000256" key="6">
    <source>
        <dbReference type="SAM" id="SignalP"/>
    </source>
</evidence>
<name>A0A1F2UNK5_9ACTN</name>
<organism evidence="10 11">
    <name type="scientific">Candidatus Aquicultor primus</name>
    <dbReference type="NCBI Taxonomy" id="1797195"/>
    <lineage>
        <taxon>Bacteria</taxon>
        <taxon>Bacillati</taxon>
        <taxon>Actinomycetota</taxon>
        <taxon>Candidatus Aquicultoria</taxon>
        <taxon>Candidatus Aquicultorales</taxon>
        <taxon>Candidatus Aquicultoraceae</taxon>
        <taxon>Candidatus Aquicultor</taxon>
    </lineage>
</organism>
<keyword evidence="6" id="KW-0732">Signal</keyword>
<dbReference type="InterPro" id="IPR029045">
    <property type="entry name" value="ClpP/crotonase-like_dom_sf"/>
</dbReference>
<dbReference type="InterPro" id="IPR002810">
    <property type="entry name" value="NfeD-like_C"/>
</dbReference>
<feature type="transmembrane region" description="Helical" evidence="5">
    <location>
        <begin position="303"/>
        <end position="322"/>
    </location>
</feature>
<feature type="signal peptide" evidence="6">
    <location>
        <begin position="1"/>
        <end position="18"/>
    </location>
</feature>
<dbReference type="Pfam" id="PF24961">
    <property type="entry name" value="NfeD_membrane"/>
    <property type="match status" value="1"/>
</dbReference>
<dbReference type="CDD" id="cd07020">
    <property type="entry name" value="Clp_protease_NfeD_1"/>
    <property type="match status" value="1"/>
</dbReference>
<sequence length="432" mass="45349">MVSLALVIVALFALGAPAQNGNQVILADVEGIIDPAVAEYINTSIATAKREQATALLIRMDTPGGLDSSMRSIIKDIFASEVPVIVYVAPTGSRAASAGTFITMAAHVAAMAPGTNIGAAHPVNIAGDMPDDVARKAENDAVAYIRGIAKETGRNQDWTEDAVRKSVSITSEKALELNVIDHVSPSVDSLLDTIDGTSVKTAAGRTTLKTKDAEVVENPMSFRQRMLHTLANPNVAYLLLILGFYGLIYEFANPGFGLSGVGGAIFIVLGLYSIQVLPVNYAGLVLIVLGVALLIGEAFNPGFGVLGAGGIIAMTVGSFILFESPLPGLRVSPYIILPTVGVTAGFILIAVRMALRAQKQAPSTGAEGMIGLVGEVLTALTPRGEVFVHGERWSAESIEGEINVGEEVEIVNLQGLHLKVKRHSEAKNMEIT</sequence>
<dbReference type="SUPFAM" id="SSF52096">
    <property type="entry name" value="ClpP/crotonase"/>
    <property type="match status" value="1"/>
</dbReference>
<evidence type="ECO:0000256" key="5">
    <source>
        <dbReference type="SAM" id="Phobius"/>
    </source>
</evidence>
<evidence type="ECO:0000313" key="10">
    <source>
        <dbReference type="EMBL" id="OFW32646.1"/>
    </source>
</evidence>
<keyword evidence="2 5" id="KW-0812">Transmembrane</keyword>
<evidence type="ECO:0000259" key="7">
    <source>
        <dbReference type="Pfam" id="PF01957"/>
    </source>
</evidence>
<evidence type="ECO:0000256" key="4">
    <source>
        <dbReference type="ARBA" id="ARBA00023136"/>
    </source>
</evidence>